<evidence type="ECO:0000256" key="15">
    <source>
        <dbReference type="ARBA" id="ARBA00039397"/>
    </source>
</evidence>
<comment type="subcellular location">
    <subcellularLocation>
        <location evidence="3">Endoplasmic reticulum membrane</location>
        <topology evidence="3">Multi-pass membrane protein</topology>
    </subcellularLocation>
    <subcellularLocation>
        <location evidence="2">Mitochondrion outer membrane</location>
    </subcellularLocation>
</comment>
<dbReference type="EMBL" id="CACVKT020005542">
    <property type="protein sequence ID" value="CAC5395533.1"/>
    <property type="molecule type" value="Genomic_DNA"/>
</dbReference>
<proteinExistence type="inferred from homology"/>
<dbReference type="Pfam" id="PF01124">
    <property type="entry name" value="MAPEG"/>
    <property type="match status" value="1"/>
</dbReference>
<dbReference type="SUPFAM" id="SSF161084">
    <property type="entry name" value="MAPEG domain-like"/>
    <property type="match status" value="1"/>
</dbReference>
<comment type="subunit">
    <text evidence="14">Homotrimer; The trimer binds only one molecule of glutathione.</text>
</comment>
<evidence type="ECO:0000256" key="3">
    <source>
        <dbReference type="ARBA" id="ARBA00004477"/>
    </source>
</evidence>
<evidence type="ECO:0000256" key="10">
    <source>
        <dbReference type="ARBA" id="ARBA00022989"/>
    </source>
</evidence>
<comment type="similarity">
    <text evidence="4">Belongs to the MAPEG family.</text>
</comment>
<organism evidence="18 19">
    <name type="scientific">Mytilus coruscus</name>
    <name type="common">Sea mussel</name>
    <dbReference type="NCBI Taxonomy" id="42192"/>
    <lineage>
        <taxon>Eukaryota</taxon>
        <taxon>Metazoa</taxon>
        <taxon>Spiralia</taxon>
        <taxon>Lophotrochozoa</taxon>
        <taxon>Mollusca</taxon>
        <taxon>Bivalvia</taxon>
        <taxon>Autobranchia</taxon>
        <taxon>Pteriomorphia</taxon>
        <taxon>Mytilida</taxon>
        <taxon>Mytiloidea</taxon>
        <taxon>Mytilidae</taxon>
        <taxon>Mytilinae</taxon>
        <taxon>Mytilus</taxon>
    </lineage>
</organism>
<evidence type="ECO:0000256" key="16">
    <source>
        <dbReference type="ARBA" id="ARBA00049385"/>
    </source>
</evidence>
<comment type="catalytic activity">
    <reaction evidence="16">
        <text>RX + glutathione = an S-substituted glutathione + a halide anion + H(+)</text>
        <dbReference type="Rhea" id="RHEA:16437"/>
        <dbReference type="ChEBI" id="CHEBI:15378"/>
        <dbReference type="ChEBI" id="CHEBI:16042"/>
        <dbReference type="ChEBI" id="CHEBI:17792"/>
        <dbReference type="ChEBI" id="CHEBI:57925"/>
        <dbReference type="ChEBI" id="CHEBI:90779"/>
        <dbReference type="EC" id="2.5.1.18"/>
    </reaction>
    <physiologicalReaction direction="left-to-right" evidence="16">
        <dbReference type="Rhea" id="RHEA:16438"/>
    </physiologicalReaction>
</comment>
<dbReference type="PANTHER" id="PTHR10689">
    <property type="entry name" value="MICROSOMAL GLUTATHIONE S-TRANSFERASE 1"/>
    <property type="match status" value="1"/>
</dbReference>
<name>A0A6J8CGE2_MYTCO</name>
<evidence type="ECO:0000256" key="17">
    <source>
        <dbReference type="SAM" id="Phobius"/>
    </source>
</evidence>
<evidence type="ECO:0000256" key="14">
    <source>
        <dbReference type="ARBA" id="ARBA00038540"/>
    </source>
</evidence>
<keyword evidence="11" id="KW-0007">Acetylation</keyword>
<evidence type="ECO:0000256" key="2">
    <source>
        <dbReference type="ARBA" id="ARBA00004294"/>
    </source>
</evidence>
<evidence type="ECO:0000256" key="5">
    <source>
        <dbReference type="ARBA" id="ARBA00012452"/>
    </source>
</evidence>
<feature type="transmembrane region" description="Helical" evidence="17">
    <location>
        <begin position="129"/>
        <end position="147"/>
    </location>
</feature>
<keyword evidence="6 18" id="KW-0808">Transferase</keyword>
<accession>A0A6J8CGE2</accession>
<keyword evidence="12" id="KW-0496">Mitochondrion</keyword>
<feature type="transmembrane region" description="Helical" evidence="17">
    <location>
        <begin position="12"/>
        <end position="32"/>
    </location>
</feature>
<keyword evidence="9" id="KW-0256">Endoplasmic reticulum</keyword>
<keyword evidence="8" id="KW-1000">Mitochondrion outer membrane</keyword>
<keyword evidence="19" id="KW-1185">Reference proteome</keyword>
<dbReference type="FunFam" id="1.20.120.550:FF:000002">
    <property type="entry name" value="Microsomal glutathione S-transferase 1"/>
    <property type="match status" value="1"/>
</dbReference>
<evidence type="ECO:0000256" key="12">
    <source>
        <dbReference type="ARBA" id="ARBA00023128"/>
    </source>
</evidence>
<dbReference type="GO" id="GO:0005741">
    <property type="term" value="C:mitochondrial outer membrane"/>
    <property type="evidence" value="ECO:0007669"/>
    <property type="project" value="UniProtKB-SubCell"/>
</dbReference>
<dbReference type="PANTHER" id="PTHR10689:SF6">
    <property type="entry name" value="MICROSOMAL GLUTATHIONE S-TRANSFERASE 1"/>
    <property type="match status" value="1"/>
</dbReference>
<dbReference type="Proteomes" id="UP000507470">
    <property type="component" value="Unassembled WGS sequence"/>
</dbReference>
<reference evidence="18 19" key="1">
    <citation type="submission" date="2020-06" db="EMBL/GenBank/DDBJ databases">
        <authorList>
            <person name="Li R."/>
            <person name="Bekaert M."/>
        </authorList>
    </citation>
    <scope>NUCLEOTIDE SEQUENCE [LARGE SCALE GENOMIC DNA]</scope>
    <source>
        <strain evidence="19">wild</strain>
    </source>
</reference>
<dbReference type="OrthoDB" id="193139at2759"/>
<evidence type="ECO:0000256" key="8">
    <source>
        <dbReference type="ARBA" id="ARBA00022787"/>
    </source>
</evidence>
<dbReference type="Gene3D" id="1.20.120.550">
    <property type="entry name" value="Membrane associated eicosanoid/glutathione metabolism-like domain"/>
    <property type="match status" value="1"/>
</dbReference>
<evidence type="ECO:0000256" key="4">
    <source>
        <dbReference type="ARBA" id="ARBA00010459"/>
    </source>
</evidence>
<evidence type="ECO:0000256" key="7">
    <source>
        <dbReference type="ARBA" id="ARBA00022692"/>
    </source>
</evidence>
<keyword evidence="7 17" id="KW-0812">Transmembrane</keyword>
<evidence type="ECO:0000313" key="19">
    <source>
        <dbReference type="Proteomes" id="UP000507470"/>
    </source>
</evidence>
<dbReference type="EC" id="2.5.1.18" evidence="5"/>
<sequence length="152" mass="16762">MSDLLSFENPVFGQFAFYSGIVICKTMAMSLLTSVTRMKNRAFANPEDYKLRGKPGDEGKPVTNATVERIRRCHLNDLENVIPFVLIGLLYVCTKPDPSTALMHFRAFTGLRIFHTFAYLIPLPQPSRALGFLLGAVVTGSMAVAVLKAGSY</sequence>
<protein>
    <recommendedName>
        <fullName evidence="15">Microsomal glutathione S-transferase 1</fullName>
        <ecNumber evidence="5">2.5.1.18</ecNumber>
    </recommendedName>
</protein>
<comment type="function">
    <text evidence="1">Conjugation of reduced glutathione to a wide number of exogenous and endogenous hydrophobic electrophiles.</text>
</comment>
<keyword evidence="10 17" id="KW-1133">Transmembrane helix</keyword>
<dbReference type="InterPro" id="IPR001129">
    <property type="entry name" value="Membr-assoc_MAPEG"/>
</dbReference>
<evidence type="ECO:0000256" key="9">
    <source>
        <dbReference type="ARBA" id="ARBA00022824"/>
    </source>
</evidence>
<keyword evidence="13 17" id="KW-0472">Membrane</keyword>
<dbReference type="GO" id="GO:0005789">
    <property type="term" value="C:endoplasmic reticulum membrane"/>
    <property type="evidence" value="ECO:0007669"/>
    <property type="project" value="UniProtKB-SubCell"/>
</dbReference>
<dbReference type="AlphaFoldDB" id="A0A6J8CGE2"/>
<dbReference type="InterPro" id="IPR023352">
    <property type="entry name" value="MAPEG-like_dom_sf"/>
</dbReference>
<evidence type="ECO:0000256" key="6">
    <source>
        <dbReference type="ARBA" id="ARBA00022679"/>
    </source>
</evidence>
<dbReference type="GO" id="GO:0004364">
    <property type="term" value="F:glutathione transferase activity"/>
    <property type="evidence" value="ECO:0007669"/>
    <property type="project" value="UniProtKB-EC"/>
</dbReference>
<evidence type="ECO:0000313" key="18">
    <source>
        <dbReference type="EMBL" id="CAC5395533.1"/>
    </source>
</evidence>
<evidence type="ECO:0000256" key="1">
    <source>
        <dbReference type="ARBA" id="ARBA00003701"/>
    </source>
</evidence>
<dbReference type="InterPro" id="IPR040162">
    <property type="entry name" value="MGST1-like"/>
</dbReference>
<gene>
    <name evidence="18" type="ORF">MCOR_30199</name>
</gene>
<evidence type="ECO:0000256" key="13">
    <source>
        <dbReference type="ARBA" id="ARBA00023136"/>
    </source>
</evidence>
<evidence type="ECO:0000256" key="11">
    <source>
        <dbReference type="ARBA" id="ARBA00022990"/>
    </source>
</evidence>